<evidence type="ECO:0000256" key="4">
    <source>
        <dbReference type="ARBA" id="ARBA00022840"/>
    </source>
</evidence>
<proteinExistence type="inferred from homology"/>
<dbReference type="InterPro" id="IPR017871">
    <property type="entry name" value="ABC_transporter-like_CS"/>
</dbReference>
<dbReference type="PROSITE" id="PS00211">
    <property type="entry name" value="ABC_TRANSPORTER_1"/>
    <property type="match status" value="1"/>
</dbReference>
<dbReference type="PANTHER" id="PTHR43335:SF8">
    <property type="entry name" value="ABC TRANSPORTER, ATP-BINDING PROTEIN"/>
    <property type="match status" value="1"/>
</dbReference>
<dbReference type="PROSITE" id="PS50893">
    <property type="entry name" value="ABC_TRANSPORTER_2"/>
    <property type="match status" value="1"/>
</dbReference>
<protein>
    <submittedName>
        <fullName evidence="6">ABC-2 type transport system ATP-binding protein</fullName>
    </submittedName>
</protein>
<evidence type="ECO:0000256" key="1">
    <source>
        <dbReference type="ARBA" id="ARBA00005417"/>
    </source>
</evidence>
<evidence type="ECO:0000256" key="3">
    <source>
        <dbReference type="ARBA" id="ARBA00022741"/>
    </source>
</evidence>
<dbReference type="InterPro" id="IPR003439">
    <property type="entry name" value="ABC_transporter-like_ATP-bd"/>
</dbReference>
<dbReference type="EMBL" id="QGDO01000003">
    <property type="protein sequence ID" value="PWJ41955.1"/>
    <property type="molecule type" value="Genomic_DNA"/>
</dbReference>
<keyword evidence="2" id="KW-0813">Transport</keyword>
<evidence type="ECO:0000313" key="6">
    <source>
        <dbReference type="EMBL" id="PWJ41955.1"/>
    </source>
</evidence>
<dbReference type="SMART" id="SM00382">
    <property type="entry name" value="AAA"/>
    <property type="match status" value="1"/>
</dbReference>
<name>A0A315Z8R1_SEDFL</name>
<dbReference type="GO" id="GO:0016887">
    <property type="term" value="F:ATP hydrolysis activity"/>
    <property type="evidence" value="ECO:0007669"/>
    <property type="project" value="InterPro"/>
</dbReference>
<comment type="caution">
    <text evidence="6">The sequence shown here is derived from an EMBL/GenBank/DDBJ whole genome shotgun (WGS) entry which is preliminary data.</text>
</comment>
<evidence type="ECO:0000313" key="7">
    <source>
        <dbReference type="Proteomes" id="UP000245535"/>
    </source>
</evidence>
<dbReference type="SUPFAM" id="SSF52540">
    <property type="entry name" value="P-loop containing nucleoside triphosphate hydrolases"/>
    <property type="match status" value="1"/>
</dbReference>
<evidence type="ECO:0000259" key="5">
    <source>
        <dbReference type="PROSITE" id="PS50893"/>
    </source>
</evidence>
<dbReference type="Pfam" id="PF00005">
    <property type="entry name" value="ABC_tran"/>
    <property type="match status" value="1"/>
</dbReference>
<sequence>MIKTVALSKTYGKVKALDKVSLEIEGGKIHGLLGPNGAGKSTLFKMICGLISPTSGEILLPQKERKCVGAIIENVGLYMHLSAFENLYVFSKIQNAPTQQSALEHLLELVDLPLDRKDPVRNFSLGMKQRLGLAIAMINQPEFLLLDEPFSGLDPSGTQKLKNLLSELAKQKNIGILVSSHLIEELNLISEQLFVLQKGKLIEQGRTDSIIRKHATHYLIIAQNIQNSKSILGYQHQIEGQKVEIEISAEKLPKLLQSLLEEGIQIQSCKQLMPWDTFFTTEYDD</sequence>
<dbReference type="InterPro" id="IPR003593">
    <property type="entry name" value="AAA+_ATPase"/>
</dbReference>
<gene>
    <name evidence="6" type="ORF">BC781_103205</name>
</gene>
<reference evidence="6 7" key="1">
    <citation type="submission" date="2018-03" db="EMBL/GenBank/DDBJ databases">
        <title>Genomic Encyclopedia of Archaeal and Bacterial Type Strains, Phase II (KMG-II): from individual species to whole genera.</title>
        <authorList>
            <person name="Goeker M."/>
        </authorList>
    </citation>
    <scope>NUCLEOTIDE SEQUENCE [LARGE SCALE GENOMIC DNA]</scope>
    <source>
        <strain evidence="6 7">DSM 28229</strain>
    </source>
</reference>
<keyword evidence="4 6" id="KW-0067">ATP-binding</keyword>
<comment type="similarity">
    <text evidence="1">Belongs to the ABC transporter superfamily.</text>
</comment>
<dbReference type="Gene3D" id="3.40.50.300">
    <property type="entry name" value="P-loop containing nucleotide triphosphate hydrolases"/>
    <property type="match status" value="1"/>
</dbReference>
<keyword evidence="7" id="KW-1185">Reference proteome</keyword>
<dbReference type="InterPro" id="IPR027417">
    <property type="entry name" value="P-loop_NTPase"/>
</dbReference>
<accession>A0A315Z8R1</accession>
<dbReference type="AlphaFoldDB" id="A0A315Z8R1"/>
<organism evidence="6 7">
    <name type="scientific">Sediminitomix flava</name>
    <dbReference type="NCBI Taxonomy" id="379075"/>
    <lineage>
        <taxon>Bacteria</taxon>
        <taxon>Pseudomonadati</taxon>
        <taxon>Bacteroidota</taxon>
        <taxon>Cytophagia</taxon>
        <taxon>Cytophagales</taxon>
        <taxon>Flammeovirgaceae</taxon>
        <taxon>Sediminitomix</taxon>
    </lineage>
</organism>
<feature type="domain" description="ABC transporter" evidence="5">
    <location>
        <begin position="2"/>
        <end position="223"/>
    </location>
</feature>
<evidence type="ECO:0000256" key="2">
    <source>
        <dbReference type="ARBA" id="ARBA00022448"/>
    </source>
</evidence>
<keyword evidence="3" id="KW-0547">Nucleotide-binding</keyword>
<dbReference type="Proteomes" id="UP000245535">
    <property type="component" value="Unassembled WGS sequence"/>
</dbReference>
<dbReference type="PANTHER" id="PTHR43335">
    <property type="entry name" value="ABC TRANSPORTER, ATP-BINDING PROTEIN"/>
    <property type="match status" value="1"/>
</dbReference>
<dbReference type="RefSeq" id="WP_109618458.1">
    <property type="nucleotide sequence ID" value="NZ_QGDO01000003.1"/>
</dbReference>
<dbReference type="OrthoDB" id="9808363at2"/>
<dbReference type="GO" id="GO:0005524">
    <property type="term" value="F:ATP binding"/>
    <property type="evidence" value="ECO:0007669"/>
    <property type="project" value="UniProtKB-KW"/>
</dbReference>